<feature type="compositionally biased region" description="Polar residues" evidence="2">
    <location>
        <begin position="127"/>
        <end position="137"/>
    </location>
</feature>
<evidence type="ECO:0000313" key="4">
    <source>
        <dbReference type="EMBL" id="CAB4135200.1"/>
    </source>
</evidence>
<evidence type="ECO:0000313" key="3">
    <source>
        <dbReference type="EMBL" id="CAB4131128.1"/>
    </source>
</evidence>
<feature type="region of interest" description="Disordered" evidence="2">
    <location>
        <begin position="118"/>
        <end position="143"/>
    </location>
</feature>
<dbReference type="EMBL" id="LR796249">
    <property type="protein sequence ID" value="CAB4131128.1"/>
    <property type="molecule type" value="Genomic_DNA"/>
</dbReference>
<reference evidence="4" key="1">
    <citation type="submission" date="2020-04" db="EMBL/GenBank/DDBJ databases">
        <authorList>
            <person name="Chiriac C."/>
            <person name="Salcher M."/>
            <person name="Ghai R."/>
            <person name="Kavagutti S V."/>
        </authorList>
    </citation>
    <scope>NUCLEOTIDE SEQUENCE</scope>
</reference>
<sequence length="152" mass="16589">MPRYPYNILQEIENICEVLSALTEVAKVFQDLKRDDVRSAVGDLVDNLLANRLELKEAEENEQKLAKEVAEKSSIITPEEARKHKYGLRGCTGNQGVQGVQGVPGSTANSGIILLSDQPENEEDDTTQSPLQGNVALTDNEDTPVELLIATA</sequence>
<feature type="coiled-coil region" evidence="1">
    <location>
        <begin position="48"/>
        <end position="75"/>
    </location>
</feature>
<gene>
    <name evidence="3" type="ORF">UFOVP127_50</name>
    <name evidence="4" type="ORF">UFOVP276_156</name>
</gene>
<name>A0A6J5LQB8_9CAUD</name>
<organism evidence="4">
    <name type="scientific">uncultured Caudovirales phage</name>
    <dbReference type="NCBI Taxonomy" id="2100421"/>
    <lineage>
        <taxon>Viruses</taxon>
        <taxon>Duplodnaviria</taxon>
        <taxon>Heunggongvirae</taxon>
        <taxon>Uroviricota</taxon>
        <taxon>Caudoviricetes</taxon>
        <taxon>Peduoviridae</taxon>
        <taxon>Maltschvirus</taxon>
        <taxon>Maltschvirus maltsch</taxon>
    </lineage>
</organism>
<dbReference type="EMBL" id="LR796294">
    <property type="protein sequence ID" value="CAB4135200.1"/>
    <property type="molecule type" value="Genomic_DNA"/>
</dbReference>
<accession>A0A6J5LQB8</accession>
<evidence type="ECO:0000256" key="1">
    <source>
        <dbReference type="SAM" id="Coils"/>
    </source>
</evidence>
<proteinExistence type="predicted"/>
<evidence type="ECO:0000256" key="2">
    <source>
        <dbReference type="SAM" id="MobiDB-lite"/>
    </source>
</evidence>
<keyword evidence="1" id="KW-0175">Coiled coil</keyword>
<protein>
    <submittedName>
        <fullName evidence="4">Uncharacterized protein</fullName>
    </submittedName>
</protein>